<organism evidence="2">
    <name type="scientific">Melampsora larici-populina (strain 98AG31 / pathotype 3-4-7)</name>
    <name type="common">Poplar leaf rust fungus</name>
    <dbReference type="NCBI Taxonomy" id="747676"/>
    <lineage>
        <taxon>Eukaryota</taxon>
        <taxon>Fungi</taxon>
        <taxon>Dikarya</taxon>
        <taxon>Basidiomycota</taxon>
        <taxon>Pucciniomycotina</taxon>
        <taxon>Pucciniomycetes</taxon>
        <taxon>Pucciniales</taxon>
        <taxon>Melampsoraceae</taxon>
        <taxon>Melampsora</taxon>
    </lineage>
</organism>
<sequence length="57" mass="6672">MWNLRRHFSSVYQAVQPLSCRLVPPVAHTTMRQQEINFALTLDPIFVLKSRQNSTMI</sequence>
<proteinExistence type="predicted"/>
<evidence type="ECO:0000313" key="2">
    <source>
        <dbReference type="Proteomes" id="UP000001072"/>
    </source>
</evidence>
<dbReference type="GeneID" id="18934454"/>
<protein>
    <submittedName>
        <fullName evidence="1">Uncharacterized protein</fullName>
    </submittedName>
</protein>
<dbReference type="InParanoid" id="F4RMP1"/>
<dbReference type="Proteomes" id="UP000001072">
    <property type="component" value="Unassembled WGS sequence"/>
</dbReference>
<dbReference type="EMBL" id="GL883109">
    <property type="protein sequence ID" value="EGG06346.1"/>
    <property type="molecule type" value="Genomic_DNA"/>
</dbReference>
<name>F4RMP1_MELLP</name>
<dbReference type="HOGENOM" id="CLU_2996949_0_0_1"/>
<dbReference type="RefSeq" id="XP_007410584.1">
    <property type="nucleotide sequence ID" value="XM_007410522.1"/>
</dbReference>
<keyword evidence="2" id="KW-1185">Reference proteome</keyword>
<dbReference type="AlphaFoldDB" id="F4RMP1"/>
<accession>F4RMP1</accession>
<evidence type="ECO:0000313" key="1">
    <source>
        <dbReference type="EMBL" id="EGG06346.1"/>
    </source>
</evidence>
<gene>
    <name evidence="1" type="ORF">MELLADRAFT_87283</name>
</gene>
<dbReference type="KEGG" id="mlr:MELLADRAFT_87283"/>
<dbReference type="VEuPathDB" id="FungiDB:MELLADRAFT_87283"/>
<reference evidence="2" key="1">
    <citation type="journal article" date="2011" name="Proc. Natl. Acad. Sci. U.S.A.">
        <title>Obligate biotrophy features unraveled by the genomic analysis of rust fungi.</title>
        <authorList>
            <person name="Duplessis S."/>
            <person name="Cuomo C.A."/>
            <person name="Lin Y.-C."/>
            <person name="Aerts A."/>
            <person name="Tisserant E."/>
            <person name="Veneault-Fourrey C."/>
            <person name="Joly D.L."/>
            <person name="Hacquard S."/>
            <person name="Amselem J."/>
            <person name="Cantarel B.L."/>
            <person name="Chiu R."/>
            <person name="Coutinho P.M."/>
            <person name="Feau N."/>
            <person name="Field M."/>
            <person name="Frey P."/>
            <person name="Gelhaye E."/>
            <person name="Goldberg J."/>
            <person name="Grabherr M.G."/>
            <person name="Kodira C.D."/>
            <person name="Kohler A."/>
            <person name="Kuees U."/>
            <person name="Lindquist E.A."/>
            <person name="Lucas S.M."/>
            <person name="Mago R."/>
            <person name="Mauceli E."/>
            <person name="Morin E."/>
            <person name="Murat C."/>
            <person name="Pangilinan J.L."/>
            <person name="Park R."/>
            <person name="Pearson M."/>
            <person name="Quesneville H."/>
            <person name="Rouhier N."/>
            <person name="Sakthikumar S."/>
            <person name="Salamov A.A."/>
            <person name="Schmutz J."/>
            <person name="Selles B."/>
            <person name="Shapiro H."/>
            <person name="Tanguay P."/>
            <person name="Tuskan G.A."/>
            <person name="Henrissat B."/>
            <person name="Van de Peer Y."/>
            <person name="Rouze P."/>
            <person name="Ellis J.G."/>
            <person name="Dodds P.N."/>
            <person name="Schein J.E."/>
            <person name="Zhong S."/>
            <person name="Hamelin R.C."/>
            <person name="Grigoriev I.V."/>
            <person name="Szabo L.J."/>
            <person name="Martin F."/>
        </authorList>
    </citation>
    <scope>NUCLEOTIDE SEQUENCE [LARGE SCALE GENOMIC DNA]</scope>
    <source>
        <strain evidence="2">98AG31 / pathotype 3-4-7</strain>
    </source>
</reference>